<comment type="caution">
    <text evidence="3">The sequence shown here is derived from an EMBL/GenBank/DDBJ whole genome shotgun (WGS) entry which is preliminary data.</text>
</comment>
<reference evidence="3" key="1">
    <citation type="submission" date="2020-09" db="EMBL/GenBank/DDBJ databases">
        <title>Secondary metabolite and genome analysis of marine Streptomyces chumphonensis KK1-2T.</title>
        <authorList>
            <person name="Phongsopitanun W."/>
            <person name="Kanchanasin P."/>
            <person name="Pittayakhajonwut P."/>
            <person name="Suwanborirux K."/>
            <person name="Tanasupawat S."/>
        </authorList>
    </citation>
    <scope>NUCLEOTIDE SEQUENCE</scope>
    <source>
        <strain evidence="3">KK1-2</strain>
    </source>
</reference>
<feature type="compositionally biased region" description="Low complexity" evidence="1">
    <location>
        <begin position="43"/>
        <end position="52"/>
    </location>
</feature>
<evidence type="ECO:0000313" key="4">
    <source>
        <dbReference type="Proteomes" id="UP000632289"/>
    </source>
</evidence>
<evidence type="ECO:0000256" key="1">
    <source>
        <dbReference type="SAM" id="MobiDB-lite"/>
    </source>
</evidence>
<keyword evidence="2" id="KW-0732">Signal</keyword>
<dbReference type="RefSeq" id="WP_191209707.1">
    <property type="nucleotide sequence ID" value="NZ_BAABKL010000026.1"/>
</dbReference>
<evidence type="ECO:0000313" key="3">
    <source>
        <dbReference type="EMBL" id="MBD3932416.1"/>
    </source>
</evidence>
<keyword evidence="4" id="KW-1185">Reference proteome</keyword>
<feature type="signal peptide" evidence="2">
    <location>
        <begin position="1"/>
        <end position="30"/>
    </location>
</feature>
<sequence length="184" mass="18812">MARSSAGTFVAGLTALALATVGFLAYQASAAQDAAHDGKRSEPSASPAPAAEESPDPQALPTASGEGRRVVYALGADRVWLVGASEAVQRTYEVRPGTLDPVVGTYSVTSRAAQVTGTDGVPVQHVVRFATLAGTGIGFSAPVEDGAEPTAEPERETGGIRESRADGEAMWEFATLGTEVVVVP</sequence>
<dbReference type="EMBL" id="JACXYU010000005">
    <property type="protein sequence ID" value="MBD3932416.1"/>
    <property type="molecule type" value="Genomic_DNA"/>
</dbReference>
<name>A0A927IDL1_9ACTN</name>
<accession>A0A927IDL1</accession>
<feature type="chain" id="PRO_5037135275" description="Secreted protein" evidence="2">
    <location>
        <begin position="31"/>
        <end position="184"/>
    </location>
</feature>
<gene>
    <name evidence="3" type="ORF">IF129_12735</name>
</gene>
<evidence type="ECO:0008006" key="5">
    <source>
        <dbReference type="Google" id="ProtNLM"/>
    </source>
</evidence>
<protein>
    <recommendedName>
        <fullName evidence="5">Secreted protein</fullName>
    </recommendedName>
</protein>
<feature type="region of interest" description="Disordered" evidence="1">
    <location>
        <begin position="34"/>
        <end position="64"/>
    </location>
</feature>
<proteinExistence type="predicted"/>
<dbReference type="Proteomes" id="UP000632289">
    <property type="component" value="Unassembled WGS sequence"/>
</dbReference>
<evidence type="ECO:0000256" key="2">
    <source>
        <dbReference type="SAM" id="SignalP"/>
    </source>
</evidence>
<dbReference type="AlphaFoldDB" id="A0A927IDL1"/>
<organism evidence="3 4">
    <name type="scientific">Streptomyces chumphonensis</name>
    <dbReference type="NCBI Taxonomy" id="1214925"/>
    <lineage>
        <taxon>Bacteria</taxon>
        <taxon>Bacillati</taxon>
        <taxon>Actinomycetota</taxon>
        <taxon>Actinomycetes</taxon>
        <taxon>Kitasatosporales</taxon>
        <taxon>Streptomycetaceae</taxon>
        <taxon>Streptomyces</taxon>
    </lineage>
</organism>